<sequence>MRIVLEFLIPFGLFVAVLLTPFYLRRDSRKNEGEQIFDEQLTTTDRLFGTITYKTAVLTPRSFSSPASTTAASTTTTTVVTTKITAKTIITTNVSPKITTSTTTSLITTTTTTPISATTTTTTQAKTTIAIRTITTTSTTASTLTSTTITTTTTTTTSTTTTTTTTTAKTTTIALPPTTKASTTTTTEQNHSNPCPYECSNSENCRVIVDDKAFTPKGNTPKGNITATTQFRLNIGIDFPTNANPPKANLVHIHTGTNNEKFGDGFFAVFNPIDETNKLRVTTSNNSTTHRNSLQFTAIVGQFQCVQVEQILNSKTQKLDHKIKFNGNTILSRQYHRNDVFTGEVMVFISDQWHATANRYKVRNFIYEKLD</sequence>
<evidence type="ECO:0000313" key="2">
    <source>
        <dbReference type="EMBL" id="CBY22491.1"/>
    </source>
</evidence>
<dbReference type="AlphaFoldDB" id="E4WZ96"/>
<dbReference type="InParanoid" id="E4WZ96"/>
<evidence type="ECO:0000313" key="3">
    <source>
        <dbReference type="Proteomes" id="UP000001307"/>
    </source>
</evidence>
<dbReference type="Proteomes" id="UP000001307">
    <property type="component" value="Unassembled WGS sequence"/>
</dbReference>
<reference evidence="2" key="1">
    <citation type="journal article" date="2010" name="Science">
        <title>Plasticity of animal genome architecture unmasked by rapid evolution of a pelagic tunicate.</title>
        <authorList>
            <person name="Denoeud F."/>
            <person name="Henriet S."/>
            <person name="Mungpakdee S."/>
            <person name="Aury J.M."/>
            <person name="Da Silva C."/>
            <person name="Brinkmann H."/>
            <person name="Mikhaleva J."/>
            <person name="Olsen L.C."/>
            <person name="Jubin C."/>
            <person name="Canestro C."/>
            <person name="Bouquet J.M."/>
            <person name="Danks G."/>
            <person name="Poulain J."/>
            <person name="Campsteijn C."/>
            <person name="Adamski M."/>
            <person name="Cross I."/>
            <person name="Yadetie F."/>
            <person name="Muffato M."/>
            <person name="Louis A."/>
            <person name="Butcher S."/>
            <person name="Tsagkogeorga G."/>
            <person name="Konrad A."/>
            <person name="Singh S."/>
            <person name="Jensen M.F."/>
            <person name="Cong E.H."/>
            <person name="Eikeseth-Otteraa H."/>
            <person name="Noel B."/>
            <person name="Anthouard V."/>
            <person name="Porcel B.M."/>
            <person name="Kachouri-Lafond R."/>
            <person name="Nishino A."/>
            <person name="Ugolini M."/>
            <person name="Chourrout P."/>
            <person name="Nishida H."/>
            <person name="Aasland R."/>
            <person name="Huzurbazar S."/>
            <person name="Westhof E."/>
            <person name="Delsuc F."/>
            <person name="Lehrach H."/>
            <person name="Reinhardt R."/>
            <person name="Weissenbach J."/>
            <person name="Roy S.W."/>
            <person name="Artiguenave F."/>
            <person name="Postlethwait J.H."/>
            <person name="Manak J.R."/>
            <person name="Thompson E.M."/>
            <person name="Jaillon O."/>
            <person name="Du Pasquier L."/>
            <person name="Boudinot P."/>
            <person name="Liberles D.A."/>
            <person name="Volff J.N."/>
            <person name="Philippe H."/>
            <person name="Lenhard B."/>
            <person name="Roest Crollius H."/>
            <person name="Wincker P."/>
            <person name="Chourrout D."/>
        </authorList>
    </citation>
    <scope>NUCLEOTIDE SEQUENCE [LARGE SCALE GENOMIC DNA]</scope>
</reference>
<protein>
    <submittedName>
        <fullName evidence="2">Uncharacterized protein</fullName>
    </submittedName>
</protein>
<keyword evidence="3" id="KW-1185">Reference proteome</keyword>
<keyword evidence="1" id="KW-0812">Transmembrane</keyword>
<feature type="transmembrane region" description="Helical" evidence="1">
    <location>
        <begin position="7"/>
        <end position="24"/>
    </location>
</feature>
<keyword evidence="1" id="KW-0472">Membrane</keyword>
<dbReference type="EMBL" id="FN653019">
    <property type="protein sequence ID" value="CBY22491.1"/>
    <property type="molecule type" value="Genomic_DNA"/>
</dbReference>
<proteinExistence type="predicted"/>
<evidence type="ECO:0000256" key="1">
    <source>
        <dbReference type="SAM" id="Phobius"/>
    </source>
</evidence>
<gene>
    <name evidence="2" type="ORF">GSOID_T00013248001</name>
</gene>
<name>E4WZ96_OIKDI</name>
<keyword evidence="1" id="KW-1133">Transmembrane helix</keyword>
<dbReference type="OrthoDB" id="10668084at2759"/>
<accession>E4WZ96</accession>
<organism evidence="2">
    <name type="scientific">Oikopleura dioica</name>
    <name type="common">Tunicate</name>
    <dbReference type="NCBI Taxonomy" id="34765"/>
    <lineage>
        <taxon>Eukaryota</taxon>
        <taxon>Metazoa</taxon>
        <taxon>Chordata</taxon>
        <taxon>Tunicata</taxon>
        <taxon>Appendicularia</taxon>
        <taxon>Copelata</taxon>
        <taxon>Oikopleuridae</taxon>
        <taxon>Oikopleura</taxon>
    </lineage>
</organism>